<dbReference type="EMBL" id="FNNQ01000010">
    <property type="protein sequence ID" value="SDX10914.1"/>
    <property type="molecule type" value="Genomic_DNA"/>
</dbReference>
<accession>A0A1H2Z1X4</accession>
<dbReference type="RefSeq" id="WP_091740499.1">
    <property type="nucleotide sequence ID" value="NZ_FNNQ01000010.1"/>
</dbReference>
<evidence type="ECO:0000313" key="3">
    <source>
        <dbReference type="Proteomes" id="UP000198534"/>
    </source>
</evidence>
<keyword evidence="1" id="KW-0732">Signal</keyword>
<sequence>MLKKTVVGVVASTLMFVGFSYQASAYDKVINAYNTKGGHDQDSDYFKKGKIDVFYKNKGGHGKMRHEFTRQINRWPDDLIWAKNSKSKSKGGAKRTATHNSYYYVEVDGGNGYTKAYR</sequence>
<dbReference type="STRING" id="1048340.SAMN05444487_11076"/>
<evidence type="ECO:0000313" key="2">
    <source>
        <dbReference type="EMBL" id="SDX10914.1"/>
    </source>
</evidence>
<evidence type="ECO:0000256" key="1">
    <source>
        <dbReference type="SAM" id="SignalP"/>
    </source>
</evidence>
<keyword evidence="3" id="KW-1185">Reference proteome</keyword>
<reference evidence="2 3" key="1">
    <citation type="submission" date="2016-10" db="EMBL/GenBank/DDBJ databases">
        <authorList>
            <person name="de Groot N.N."/>
        </authorList>
    </citation>
    <scope>NUCLEOTIDE SEQUENCE [LARGE SCALE GENOMIC DNA]</scope>
    <source>
        <strain evidence="2 3">DSM 45610</strain>
    </source>
</reference>
<feature type="chain" id="PRO_5011713662" description="Bacteriocin (Lactococcin_972)" evidence="1">
    <location>
        <begin position="26"/>
        <end position="118"/>
    </location>
</feature>
<organism evidence="2 3">
    <name type="scientific">Marininema mesophilum</name>
    <dbReference type="NCBI Taxonomy" id="1048340"/>
    <lineage>
        <taxon>Bacteria</taxon>
        <taxon>Bacillati</taxon>
        <taxon>Bacillota</taxon>
        <taxon>Bacilli</taxon>
        <taxon>Bacillales</taxon>
        <taxon>Thermoactinomycetaceae</taxon>
        <taxon>Marininema</taxon>
    </lineage>
</organism>
<name>A0A1H2Z1X4_9BACL</name>
<proteinExistence type="predicted"/>
<gene>
    <name evidence="2" type="ORF">SAMN05444487_11076</name>
</gene>
<dbReference type="AlphaFoldDB" id="A0A1H2Z1X4"/>
<protein>
    <recommendedName>
        <fullName evidence="4">Bacteriocin (Lactococcin_972)</fullName>
    </recommendedName>
</protein>
<evidence type="ECO:0008006" key="4">
    <source>
        <dbReference type="Google" id="ProtNLM"/>
    </source>
</evidence>
<feature type="signal peptide" evidence="1">
    <location>
        <begin position="1"/>
        <end position="25"/>
    </location>
</feature>
<dbReference type="Proteomes" id="UP000198534">
    <property type="component" value="Unassembled WGS sequence"/>
</dbReference>